<evidence type="ECO:0000313" key="3">
    <source>
        <dbReference type="Proteomes" id="UP001151760"/>
    </source>
</evidence>
<dbReference type="EMBL" id="BQNB010012897">
    <property type="protein sequence ID" value="GJT09304.1"/>
    <property type="molecule type" value="Genomic_DNA"/>
</dbReference>
<comment type="caution">
    <text evidence="2">The sequence shown here is derived from an EMBL/GenBank/DDBJ whole genome shotgun (WGS) entry which is preliminary data.</text>
</comment>
<evidence type="ECO:0000256" key="1">
    <source>
        <dbReference type="SAM" id="MobiDB-lite"/>
    </source>
</evidence>
<dbReference type="Proteomes" id="UP001151760">
    <property type="component" value="Unassembled WGS sequence"/>
</dbReference>
<organism evidence="2 3">
    <name type="scientific">Tanacetum coccineum</name>
    <dbReference type="NCBI Taxonomy" id="301880"/>
    <lineage>
        <taxon>Eukaryota</taxon>
        <taxon>Viridiplantae</taxon>
        <taxon>Streptophyta</taxon>
        <taxon>Embryophyta</taxon>
        <taxon>Tracheophyta</taxon>
        <taxon>Spermatophyta</taxon>
        <taxon>Magnoliopsida</taxon>
        <taxon>eudicotyledons</taxon>
        <taxon>Gunneridae</taxon>
        <taxon>Pentapetalae</taxon>
        <taxon>asterids</taxon>
        <taxon>campanulids</taxon>
        <taxon>Asterales</taxon>
        <taxon>Asteraceae</taxon>
        <taxon>Asteroideae</taxon>
        <taxon>Anthemideae</taxon>
        <taxon>Anthemidinae</taxon>
        <taxon>Tanacetum</taxon>
    </lineage>
</organism>
<keyword evidence="3" id="KW-1185">Reference proteome</keyword>
<name>A0ABQ5B4W2_9ASTR</name>
<feature type="compositionally biased region" description="Polar residues" evidence="1">
    <location>
        <begin position="40"/>
        <end position="54"/>
    </location>
</feature>
<gene>
    <name evidence="2" type="ORF">Tco_0856346</name>
</gene>
<feature type="region of interest" description="Disordered" evidence="1">
    <location>
        <begin position="40"/>
        <end position="97"/>
    </location>
</feature>
<reference evidence="2" key="2">
    <citation type="submission" date="2022-01" db="EMBL/GenBank/DDBJ databases">
        <authorList>
            <person name="Yamashiro T."/>
            <person name="Shiraishi A."/>
            <person name="Satake H."/>
            <person name="Nakayama K."/>
        </authorList>
    </citation>
    <scope>NUCLEOTIDE SEQUENCE</scope>
</reference>
<feature type="compositionally biased region" description="Acidic residues" evidence="1">
    <location>
        <begin position="83"/>
        <end position="97"/>
    </location>
</feature>
<accession>A0ABQ5B4W2</accession>
<protein>
    <submittedName>
        <fullName evidence="2">Uncharacterized protein</fullName>
    </submittedName>
</protein>
<reference evidence="2" key="1">
    <citation type="journal article" date="2022" name="Int. J. Mol. Sci.">
        <title>Draft Genome of Tanacetum Coccineum: Genomic Comparison of Closely Related Tanacetum-Family Plants.</title>
        <authorList>
            <person name="Yamashiro T."/>
            <person name="Shiraishi A."/>
            <person name="Nakayama K."/>
            <person name="Satake H."/>
        </authorList>
    </citation>
    <scope>NUCLEOTIDE SEQUENCE</scope>
</reference>
<sequence>MGNDGRDWMYYPRRLPEFEAGVNKFLDASFAKGVLTKNATKPNSATTSISSGSRRQLIDEDDEDEDDLRYQDLNERDRKEVGYEDDENEDIEDDLRL</sequence>
<evidence type="ECO:0000313" key="2">
    <source>
        <dbReference type="EMBL" id="GJT09304.1"/>
    </source>
</evidence>
<proteinExistence type="predicted"/>
<feature type="compositionally biased region" description="Basic and acidic residues" evidence="1">
    <location>
        <begin position="68"/>
        <end position="82"/>
    </location>
</feature>